<comment type="caution">
    <text evidence="1">The sequence shown here is derived from an EMBL/GenBank/DDBJ whole genome shotgun (WGS) entry which is preliminary data.</text>
</comment>
<name>A0A1J4K4P2_9EUKA</name>
<dbReference type="AlphaFoldDB" id="A0A1J4K4P2"/>
<proteinExistence type="predicted"/>
<evidence type="ECO:0000313" key="1">
    <source>
        <dbReference type="EMBL" id="OHT06163.1"/>
    </source>
</evidence>
<dbReference type="GeneID" id="94839312"/>
<reference evidence="1" key="1">
    <citation type="submission" date="2016-10" db="EMBL/GenBank/DDBJ databases">
        <authorList>
            <person name="Benchimol M."/>
            <person name="Almeida L.G."/>
            <person name="Vasconcelos A.T."/>
            <person name="Perreira-Neves A."/>
            <person name="Rosa I.A."/>
            <person name="Tasca T."/>
            <person name="Bogo M.R."/>
            <person name="de Souza W."/>
        </authorList>
    </citation>
    <scope>NUCLEOTIDE SEQUENCE [LARGE SCALE GENOMIC DNA]</scope>
    <source>
        <strain evidence="1">K</strain>
    </source>
</reference>
<organism evidence="1 2">
    <name type="scientific">Tritrichomonas foetus</name>
    <dbReference type="NCBI Taxonomy" id="1144522"/>
    <lineage>
        <taxon>Eukaryota</taxon>
        <taxon>Metamonada</taxon>
        <taxon>Parabasalia</taxon>
        <taxon>Tritrichomonadida</taxon>
        <taxon>Tritrichomonadidae</taxon>
        <taxon>Tritrichomonas</taxon>
    </lineage>
</organism>
<dbReference type="EMBL" id="MLAK01000734">
    <property type="protein sequence ID" value="OHT06163.1"/>
    <property type="molecule type" value="Genomic_DNA"/>
</dbReference>
<evidence type="ECO:0000313" key="2">
    <source>
        <dbReference type="Proteomes" id="UP000179807"/>
    </source>
</evidence>
<sequence length="559" mass="65484">MLHQEIALDSLTKPSFDYSLSQQYHLAPPDDNQVLNDQQYLYDIQEKLMSCRFETYMVAINAIQKLVKKGIYRNFCQPKIIKKLIAHSNHVYNDEPILLIFYYMTKDSESNPDAKQVIQLISNYIYEKFQTTKYSRSFKIICKIYSNIIDICQSDYLLQLMPIFDFNQLFQILEFLSKADEKSDTNEIIRSIQYCEGYLRVLVSLINRYNDFLELETIDNKNRKNEENNPNNIPNSFQNNVQSDVQNNVQSDVQNNVQSDVQNNAQSDIQNNVQSDVLSRKYSAFLSDFGMDSFFKALHVSKNQSFTNTIIKYLYYLVRWSPENVNQILFHKKIIPTICPFFTHEDKKKDHLAFYSTHILRIFARYRNEIISQQILQCGLLTLDIPKFHKNSANNVCVSLLNAISINENFVFEFLNSTFLQSIISAEPQDIYVSFGKWNINFAKCGQIFAYIFVTYPSIRHLLISTFSKDNVPLLFVKILPTQTNEFHIRNLLEVIHILLRMTSLNTPESEVMKKMFIDQFDEISEILKDELENYETYSSDLLALVYSILETLDSFVSI</sequence>
<protein>
    <submittedName>
        <fullName evidence="1">Uncharacterized protein</fullName>
    </submittedName>
</protein>
<dbReference type="VEuPathDB" id="TrichDB:TRFO_25854"/>
<dbReference type="RefSeq" id="XP_068359299.1">
    <property type="nucleotide sequence ID" value="XM_068504608.1"/>
</dbReference>
<dbReference type="Proteomes" id="UP000179807">
    <property type="component" value="Unassembled WGS sequence"/>
</dbReference>
<accession>A0A1J4K4P2</accession>
<keyword evidence="2" id="KW-1185">Reference proteome</keyword>
<gene>
    <name evidence="1" type="ORF">TRFO_25854</name>
</gene>